<dbReference type="RefSeq" id="WP_156214951.1">
    <property type="nucleotide sequence ID" value="NZ_WOFH01000002.1"/>
</dbReference>
<proteinExistence type="predicted"/>
<keyword evidence="1" id="KW-0732">Signal</keyword>
<evidence type="ECO:0000313" key="2">
    <source>
        <dbReference type="EMBL" id="MUN35980.1"/>
    </source>
</evidence>
<gene>
    <name evidence="2" type="ORF">GNZ18_05120</name>
</gene>
<feature type="signal peptide" evidence="1">
    <location>
        <begin position="1"/>
        <end position="23"/>
    </location>
</feature>
<reference evidence="2 3" key="1">
    <citation type="submission" date="2019-11" db="EMBL/GenBank/DDBJ databases">
        <authorList>
            <person name="Cao P."/>
        </authorList>
    </citation>
    <scope>NUCLEOTIDE SEQUENCE [LARGE SCALE GENOMIC DNA]</scope>
    <source>
        <strain evidence="2 3">NEAU-AAG5</strain>
    </source>
</reference>
<feature type="chain" id="PRO_5038525577" evidence="1">
    <location>
        <begin position="24"/>
        <end position="143"/>
    </location>
</feature>
<name>A0A7K1KUY9_9ACTN</name>
<dbReference type="Proteomes" id="UP000432015">
    <property type="component" value="Unassembled WGS sequence"/>
</dbReference>
<evidence type="ECO:0000256" key="1">
    <source>
        <dbReference type="SAM" id="SignalP"/>
    </source>
</evidence>
<organism evidence="2 3">
    <name type="scientific">Actinomadura litoris</name>
    <dbReference type="NCBI Taxonomy" id="2678616"/>
    <lineage>
        <taxon>Bacteria</taxon>
        <taxon>Bacillati</taxon>
        <taxon>Actinomycetota</taxon>
        <taxon>Actinomycetes</taxon>
        <taxon>Streptosporangiales</taxon>
        <taxon>Thermomonosporaceae</taxon>
        <taxon>Actinomadura</taxon>
    </lineage>
</organism>
<protein>
    <submittedName>
        <fullName evidence="2">Uncharacterized protein</fullName>
    </submittedName>
</protein>
<sequence length="143" mass="13849">MKNSVRLLMTVGACAAIAGGALAVSGASADTGSAPRPAAGRVAATTLFAKVGANGALLASSGIGNVNHFGGGRYNLTTSIDISGCALLGTINTGGGNDPGPGSSSILVGAVNGRTLFVRTATPSASGNKIVDDDRPFSVQVTC</sequence>
<comment type="caution">
    <text evidence="2">The sequence shown here is derived from an EMBL/GenBank/DDBJ whole genome shotgun (WGS) entry which is preliminary data.</text>
</comment>
<dbReference type="AlphaFoldDB" id="A0A7K1KUY9"/>
<dbReference type="EMBL" id="WOFH01000002">
    <property type="protein sequence ID" value="MUN35980.1"/>
    <property type="molecule type" value="Genomic_DNA"/>
</dbReference>
<evidence type="ECO:0000313" key="3">
    <source>
        <dbReference type="Proteomes" id="UP000432015"/>
    </source>
</evidence>
<keyword evidence="3" id="KW-1185">Reference proteome</keyword>
<accession>A0A7K1KUY9</accession>